<dbReference type="Proteomes" id="UP000005239">
    <property type="component" value="Unassembled WGS sequence"/>
</dbReference>
<name>A0A2A6C7Q1_PRIPA</name>
<evidence type="ECO:0000313" key="2">
    <source>
        <dbReference type="EnsemblMetazoa" id="PPA08775.1"/>
    </source>
</evidence>
<evidence type="ECO:0000256" key="1">
    <source>
        <dbReference type="SAM" id="MobiDB-lite"/>
    </source>
</evidence>
<reference evidence="2" key="2">
    <citation type="submission" date="2022-06" db="UniProtKB">
        <authorList>
            <consortium name="EnsemblMetazoa"/>
        </authorList>
    </citation>
    <scope>IDENTIFICATION</scope>
    <source>
        <strain evidence="2">PS312</strain>
    </source>
</reference>
<reference evidence="3" key="1">
    <citation type="journal article" date="2008" name="Nat. Genet.">
        <title>The Pristionchus pacificus genome provides a unique perspective on nematode lifestyle and parasitism.</title>
        <authorList>
            <person name="Dieterich C."/>
            <person name="Clifton S.W."/>
            <person name="Schuster L.N."/>
            <person name="Chinwalla A."/>
            <person name="Delehaunty K."/>
            <person name="Dinkelacker I."/>
            <person name="Fulton L."/>
            <person name="Fulton R."/>
            <person name="Godfrey J."/>
            <person name="Minx P."/>
            <person name="Mitreva M."/>
            <person name="Roeseler W."/>
            <person name="Tian H."/>
            <person name="Witte H."/>
            <person name="Yang S.P."/>
            <person name="Wilson R.K."/>
            <person name="Sommer R.J."/>
        </authorList>
    </citation>
    <scope>NUCLEOTIDE SEQUENCE [LARGE SCALE GENOMIC DNA]</scope>
    <source>
        <strain evidence="3">PS312</strain>
    </source>
</reference>
<protein>
    <submittedName>
        <fullName evidence="2">Uncharacterized protein</fullName>
    </submittedName>
</protein>
<evidence type="ECO:0000313" key="3">
    <source>
        <dbReference type="Proteomes" id="UP000005239"/>
    </source>
</evidence>
<sequence length="205" mass="22408">MITEFRNSHSSVFDLRIPDQRPVIHLPKMTVATKQARVPDLETVGEQSAEKSDPRSFNSIVRLLVFSLSLAVPLPSARAATISVFAEMALLHKKAGVSFDNCRLDHRSLIGKAFATHRCSRSSAQRMSETIFAIVEAVRVVTKTGLATKKKDSEIAVPPVSPHRDFSTPTVVVVEDDDGATADIDAFDEDGNERVQAEKNSPPIS</sequence>
<feature type="compositionally biased region" description="Acidic residues" evidence="1">
    <location>
        <begin position="182"/>
        <end position="191"/>
    </location>
</feature>
<gene>
    <name evidence="2" type="primary">WBGene00098329</name>
</gene>
<organism evidence="2 3">
    <name type="scientific">Pristionchus pacificus</name>
    <name type="common">Parasitic nematode worm</name>
    <dbReference type="NCBI Taxonomy" id="54126"/>
    <lineage>
        <taxon>Eukaryota</taxon>
        <taxon>Metazoa</taxon>
        <taxon>Ecdysozoa</taxon>
        <taxon>Nematoda</taxon>
        <taxon>Chromadorea</taxon>
        <taxon>Rhabditida</taxon>
        <taxon>Rhabditina</taxon>
        <taxon>Diplogasteromorpha</taxon>
        <taxon>Diplogasteroidea</taxon>
        <taxon>Neodiplogasteridae</taxon>
        <taxon>Pristionchus</taxon>
    </lineage>
</organism>
<keyword evidence="3" id="KW-1185">Reference proteome</keyword>
<accession>A0A2A6C7Q1</accession>
<accession>A0A8R1Y7D4</accession>
<feature type="region of interest" description="Disordered" evidence="1">
    <location>
        <begin position="182"/>
        <end position="205"/>
    </location>
</feature>
<dbReference type="EnsemblMetazoa" id="PPA08775.1">
    <property type="protein sequence ID" value="PPA08775.1"/>
    <property type="gene ID" value="WBGene00098329"/>
</dbReference>
<dbReference type="AlphaFoldDB" id="A0A2A6C7Q1"/>
<proteinExistence type="predicted"/>